<dbReference type="EMBL" id="CP018025">
    <property type="protein sequence ID" value="APD92257.1"/>
    <property type="molecule type" value="Genomic_DNA"/>
</dbReference>
<dbReference type="AlphaFoldDB" id="A0AAC9JHM2"/>
<dbReference type="Proteomes" id="UP000182101">
    <property type="component" value="Plasmid pAMCP48-600"/>
</dbReference>
<dbReference type="InterPro" id="IPR013762">
    <property type="entry name" value="Integrase-like_cat_sf"/>
</dbReference>
<evidence type="ECO:0000313" key="3">
    <source>
        <dbReference type="Proteomes" id="UP000182101"/>
    </source>
</evidence>
<reference evidence="2 3" key="1">
    <citation type="submission" date="2016-11" db="EMBL/GenBank/DDBJ databases">
        <title>Networking in microbes: conjugative elements and plasmids in the genus Alteromonas.</title>
        <authorList>
            <person name="Lopez-Perez M."/>
            <person name="Ramon-Marco N."/>
            <person name="Rodriguez-Valera F."/>
        </authorList>
    </citation>
    <scope>NUCLEOTIDE SEQUENCE [LARGE SCALE GENOMIC DNA]</scope>
    <source>
        <strain evidence="2 3">CP48</strain>
        <plasmid evidence="3">pamcp48-600</plasmid>
    </source>
</reference>
<dbReference type="GO" id="GO:0003677">
    <property type="term" value="F:DNA binding"/>
    <property type="evidence" value="ECO:0007669"/>
    <property type="project" value="InterPro"/>
</dbReference>
<evidence type="ECO:0008006" key="4">
    <source>
        <dbReference type="Google" id="ProtNLM"/>
    </source>
</evidence>
<protein>
    <recommendedName>
        <fullName evidence="4">Integrase</fullName>
    </recommendedName>
</protein>
<dbReference type="GO" id="GO:0015074">
    <property type="term" value="P:DNA integration"/>
    <property type="evidence" value="ECO:0007669"/>
    <property type="project" value="InterPro"/>
</dbReference>
<proteinExistence type="predicted"/>
<geneLocation type="plasmid" evidence="3">
    <name>pamcp48-600</name>
</geneLocation>
<gene>
    <name evidence="2" type="ORF">BM524_20315</name>
</gene>
<keyword evidence="1" id="KW-0233">DNA recombination</keyword>
<dbReference type="GO" id="GO:0006310">
    <property type="term" value="P:DNA recombination"/>
    <property type="evidence" value="ECO:0007669"/>
    <property type="project" value="UniProtKB-KW"/>
</dbReference>
<accession>A0AAC9JHM2</accession>
<evidence type="ECO:0000313" key="2">
    <source>
        <dbReference type="EMBL" id="APD92257.1"/>
    </source>
</evidence>
<dbReference type="RefSeq" id="WP_071960870.1">
    <property type="nucleotide sequence ID" value="NZ_CP018025.1"/>
</dbReference>
<dbReference type="InterPro" id="IPR011010">
    <property type="entry name" value="DNA_brk_join_enz"/>
</dbReference>
<organism evidence="2 3">
    <name type="scientific">Alteromonas mediterranea</name>
    <dbReference type="NCBI Taxonomy" id="314275"/>
    <lineage>
        <taxon>Bacteria</taxon>
        <taxon>Pseudomonadati</taxon>
        <taxon>Pseudomonadota</taxon>
        <taxon>Gammaproteobacteria</taxon>
        <taxon>Alteromonadales</taxon>
        <taxon>Alteromonadaceae</taxon>
        <taxon>Alteromonas/Salinimonas group</taxon>
        <taxon>Alteromonas</taxon>
    </lineage>
</organism>
<name>A0AAC9JHM2_9ALTE</name>
<evidence type="ECO:0000256" key="1">
    <source>
        <dbReference type="ARBA" id="ARBA00023172"/>
    </source>
</evidence>
<dbReference type="Gene3D" id="1.10.443.10">
    <property type="entry name" value="Intergrase catalytic core"/>
    <property type="match status" value="1"/>
</dbReference>
<keyword evidence="2" id="KW-0614">Plasmid</keyword>
<sequence>MSYLFHPESYAARTSNLKSVGRLPVAFDEHGKPTCFISDDKWDFRYYVLGEIKTVKIDVSDITIPTREAFYTTYLASDADYRLSKASTILNKIKSLKSVLSFHPKKDASTWLGKKDLLRFLEAMKGVYAYSSVEMAINIYLQIINADNSAGEGQHTQVNSSSLANKYCRVDASEKKQTLAMPISVASQIMANALRLTDDAQESITSITTLIRASKKNQSLKDTEGYIAPSLLAKKHLAGTPWESHLAGNYRGQHVSMWINRTIAAAHQLLMAFTGVRIHELQRVHCGSFRTYEENGFSYHTITAETSKLVEGDDMVDTWICSDICEKLLSLIKTLKSAAGVNSKSIMLGFPHLYQGEITTKSNRPFRLVQNLVDGVTLNADDHKEYCQLNRGRENDVSIGEVWPLKSHQWRRTFATMSLRFDLATLPALKRQFKHISLQMTEWYTNYGRITRNEDTRVDAELNKLIRDVQVEMSTDVLFDAYNGDGTIAGGKGNEITSLRQNDAVPDIYRERSAIKTMLEQGKLSLKFAGLNYCTNGYRCDQDGIVNAAFCVDCKSSIIDEAIAKKWKRLHERCVGHLEFAYDCGDVSPVSYAHFTSQIRAAEHVMDQFGMQYEKFQELS</sequence>
<dbReference type="SUPFAM" id="SSF56349">
    <property type="entry name" value="DNA breaking-rejoining enzymes"/>
    <property type="match status" value="1"/>
</dbReference>